<proteinExistence type="predicted"/>
<reference evidence="2" key="1">
    <citation type="submission" date="2022-12" db="EMBL/GenBank/DDBJ databases">
        <title>Reference genome sequencing for broad-spectrum identification of bacterial and archaeal isolates by mass spectrometry.</title>
        <authorList>
            <person name="Sekiguchi Y."/>
            <person name="Tourlousse D.M."/>
        </authorList>
    </citation>
    <scope>NUCLEOTIDE SEQUENCE</scope>
    <source>
        <strain evidence="2">TSL-P1</strain>
    </source>
</reference>
<feature type="domain" description="GIY-YIG" evidence="1">
    <location>
        <begin position="243"/>
        <end position="339"/>
    </location>
</feature>
<dbReference type="InterPro" id="IPR000305">
    <property type="entry name" value="GIY-YIG_endonuc"/>
</dbReference>
<dbReference type="Proteomes" id="UP001144297">
    <property type="component" value="Unassembled WGS sequence"/>
</dbReference>
<organism evidence="2 3">
    <name type="scientific">Thermodesulfovibrio yellowstonii</name>
    <dbReference type="NCBI Taxonomy" id="28262"/>
    <lineage>
        <taxon>Bacteria</taxon>
        <taxon>Pseudomonadati</taxon>
        <taxon>Nitrospirota</taxon>
        <taxon>Thermodesulfovibrionia</taxon>
        <taxon>Thermodesulfovibrionales</taxon>
        <taxon>Thermodesulfovibrionaceae</taxon>
        <taxon>Thermodesulfovibrio</taxon>
    </lineage>
</organism>
<evidence type="ECO:0000313" key="3">
    <source>
        <dbReference type="Proteomes" id="UP001144297"/>
    </source>
</evidence>
<dbReference type="InterPro" id="IPR040452">
    <property type="entry name" value="SfsA_C"/>
</dbReference>
<evidence type="ECO:0000259" key="1">
    <source>
        <dbReference type="SMART" id="SM00465"/>
    </source>
</evidence>
<dbReference type="CDD" id="cd22359">
    <property type="entry name" value="SfsA-like_bacterial"/>
    <property type="match status" value="1"/>
</dbReference>
<dbReference type="Gene3D" id="3.40.1350.60">
    <property type="match status" value="1"/>
</dbReference>
<name>A0A9W6LKH1_9BACT</name>
<accession>A0A9W6LKH1</accession>
<dbReference type="AlphaFoldDB" id="A0A9W6LKH1"/>
<dbReference type="GO" id="GO:0003677">
    <property type="term" value="F:DNA binding"/>
    <property type="evidence" value="ECO:0007669"/>
    <property type="project" value="InterPro"/>
</dbReference>
<dbReference type="InterPro" id="IPR002837">
    <property type="entry name" value="DUF123"/>
</dbReference>
<comment type="caution">
    <text evidence="2">The sequence shown here is derived from an EMBL/GenBank/DDBJ whole genome shotgun (WGS) entry which is preliminary data.</text>
</comment>
<evidence type="ECO:0000313" key="2">
    <source>
        <dbReference type="EMBL" id="GLI53687.1"/>
    </source>
</evidence>
<keyword evidence="3" id="KW-1185">Reference proteome</keyword>
<dbReference type="Pfam" id="PF17746">
    <property type="entry name" value="SfsA_N"/>
    <property type="match status" value="1"/>
</dbReference>
<dbReference type="CDD" id="cd10441">
    <property type="entry name" value="GIY-YIG_COG1833"/>
    <property type="match status" value="1"/>
</dbReference>
<dbReference type="Pfam" id="PF03749">
    <property type="entry name" value="SfsA"/>
    <property type="match status" value="1"/>
</dbReference>
<dbReference type="Pfam" id="PF01986">
    <property type="entry name" value="DUF123"/>
    <property type="match status" value="1"/>
</dbReference>
<dbReference type="SMART" id="SM00465">
    <property type="entry name" value="GIYc"/>
    <property type="match status" value="1"/>
</dbReference>
<dbReference type="InterPro" id="IPR041465">
    <property type="entry name" value="SfsA_N"/>
</dbReference>
<dbReference type="Gene3D" id="2.40.50.580">
    <property type="match status" value="1"/>
</dbReference>
<dbReference type="EMBL" id="BSDX01000001">
    <property type="protein sequence ID" value="GLI53687.1"/>
    <property type="molecule type" value="Genomic_DNA"/>
</dbReference>
<dbReference type="PANTHER" id="PTHR30545:SF2">
    <property type="entry name" value="SUGAR FERMENTATION STIMULATION PROTEIN A"/>
    <property type="match status" value="1"/>
</dbReference>
<gene>
    <name evidence="2" type="ORF">TISLANDTSLP1_13800</name>
</gene>
<sequence length="364" mass="42687">MFIKAAFLRRLNRFVVECLINGKKSMAYLPNPGRLWELLLPRRTLYLKKEGKALNYTVWATEKNGQIICLHTHFTNNVAEKILKKGLINELRDYTIKAKEIKFGHHRIDFLVGNEFKSFPLEVKSCTLFNDSIAMFPDAVTQRGRSHLEMLSLNKGAVLFIVHSPSVKYFLPDFHTDPKFSETLSRLREKILIKAVSVKWDEEMNFEFVRELEIPWHIYDNEDKDRGSYILYGELVKNISLTVGSLGRLTFKKGYYLYTGSAMNSLKSRLKRHMNKNKTFQWHIDYLVPVLKGLKPIPVRASEPIECKLSNELKNLYYEEIPKFGSSDCECTSHLYYTDKDPFNDERFINILLKYRISRLMNFI</sequence>
<dbReference type="NCBIfam" id="TIGR00230">
    <property type="entry name" value="sfsA"/>
    <property type="match status" value="1"/>
</dbReference>
<dbReference type="PANTHER" id="PTHR30545">
    <property type="entry name" value="SUGAR FERMENTATION STIMULATION PROTEIN A"/>
    <property type="match status" value="1"/>
</dbReference>
<protein>
    <recommendedName>
        <fullName evidence="1">GIY-YIG domain-containing protein</fullName>
    </recommendedName>
</protein>
<dbReference type="InterPro" id="IPR005224">
    <property type="entry name" value="SfsA"/>
</dbReference>